<gene>
    <name evidence="1" type="ORF">F7Q99_36700</name>
</gene>
<dbReference type="AlphaFoldDB" id="A0A6N7L1V9"/>
<comment type="caution">
    <text evidence="1">The sequence shown here is derived from an EMBL/GenBank/DDBJ whole genome shotgun (WGS) entry which is preliminary data.</text>
</comment>
<reference evidence="1 2" key="1">
    <citation type="submission" date="2019-09" db="EMBL/GenBank/DDBJ databases">
        <title>Genome Sequences of Streptomyces kaniharaensis ATCC 21070.</title>
        <authorList>
            <person name="Zhu W."/>
            <person name="De Crecy-Lagard V."/>
            <person name="Richards N.G."/>
        </authorList>
    </citation>
    <scope>NUCLEOTIDE SEQUENCE [LARGE SCALE GENOMIC DNA]</scope>
    <source>
        <strain evidence="1 2">SF-557</strain>
    </source>
</reference>
<protein>
    <submittedName>
        <fullName evidence="1">Uncharacterized protein</fullName>
    </submittedName>
</protein>
<organism evidence="1 2">
    <name type="scientific">Streptomyces kaniharaensis</name>
    <dbReference type="NCBI Taxonomy" id="212423"/>
    <lineage>
        <taxon>Bacteria</taxon>
        <taxon>Bacillati</taxon>
        <taxon>Actinomycetota</taxon>
        <taxon>Actinomycetes</taxon>
        <taxon>Kitasatosporales</taxon>
        <taxon>Streptomycetaceae</taxon>
        <taxon>Streptomyces</taxon>
    </lineage>
</organism>
<name>A0A6N7L1V9_9ACTN</name>
<dbReference type="OrthoDB" id="4332134at2"/>
<accession>A0A6N7L1V9</accession>
<proteinExistence type="predicted"/>
<dbReference type="EMBL" id="WBOF01000005">
    <property type="protein sequence ID" value="MQS17581.1"/>
    <property type="molecule type" value="Genomic_DNA"/>
</dbReference>
<sequence length="68" mass="7401">MQPNSATPGAVTAPSRKIGSGTYVLYRDIDLYLTGDPAHTKICRVVDDRGHAPEGHLLLVELETKELI</sequence>
<keyword evidence="2" id="KW-1185">Reference proteome</keyword>
<dbReference type="RefSeq" id="WP_153470772.1">
    <property type="nucleotide sequence ID" value="NZ_WBOF01000005.1"/>
</dbReference>
<evidence type="ECO:0000313" key="1">
    <source>
        <dbReference type="EMBL" id="MQS17581.1"/>
    </source>
</evidence>
<evidence type="ECO:0000313" key="2">
    <source>
        <dbReference type="Proteomes" id="UP000450000"/>
    </source>
</evidence>
<dbReference type="Proteomes" id="UP000450000">
    <property type="component" value="Unassembled WGS sequence"/>
</dbReference>